<dbReference type="Gene3D" id="2.30.42.10">
    <property type="match status" value="1"/>
</dbReference>
<reference evidence="6" key="1">
    <citation type="journal article" date="2019" name="bioRxiv">
        <title>The Genome of the Zebra Mussel, Dreissena polymorpha: A Resource for Invasive Species Research.</title>
        <authorList>
            <person name="McCartney M.A."/>
            <person name="Auch B."/>
            <person name="Kono T."/>
            <person name="Mallez S."/>
            <person name="Zhang Y."/>
            <person name="Obille A."/>
            <person name="Becker A."/>
            <person name="Abrahante J.E."/>
            <person name="Garbe J."/>
            <person name="Badalamenti J.P."/>
            <person name="Herman A."/>
            <person name="Mangelson H."/>
            <person name="Liachko I."/>
            <person name="Sullivan S."/>
            <person name="Sone E.D."/>
            <person name="Koren S."/>
            <person name="Silverstein K.A.T."/>
            <person name="Beckman K.B."/>
            <person name="Gohl D.M."/>
        </authorList>
    </citation>
    <scope>NUCLEOTIDE SEQUENCE</scope>
    <source>
        <strain evidence="6">Duluth1</strain>
        <tissue evidence="6">Whole animal</tissue>
    </source>
</reference>
<dbReference type="GO" id="GO:0070682">
    <property type="term" value="P:proteasome regulatory particle assembly"/>
    <property type="evidence" value="ECO:0007669"/>
    <property type="project" value="InterPro"/>
</dbReference>
<organism evidence="6 7">
    <name type="scientific">Dreissena polymorpha</name>
    <name type="common">Zebra mussel</name>
    <name type="synonym">Mytilus polymorpha</name>
    <dbReference type="NCBI Taxonomy" id="45954"/>
    <lineage>
        <taxon>Eukaryota</taxon>
        <taxon>Metazoa</taxon>
        <taxon>Spiralia</taxon>
        <taxon>Lophotrochozoa</taxon>
        <taxon>Mollusca</taxon>
        <taxon>Bivalvia</taxon>
        <taxon>Autobranchia</taxon>
        <taxon>Heteroconchia</taxon>
        <taxon>Euheterodonta</taxon>
        <taxon>Imparidentia</taxon>
        <taxon>Neoheterodontei</taxon>
        <taxon>Myida</taxon>
        <taxon>Dreissenoidea</taxon>
        <taxon>Dreissenidae</taxon>
        <taxon>Dreissena</taxon>
    </lineage>
</organism>
<reference evidence="6" key="2">
    <citation type="submission" date="2020-11" db="EMBL/GenBank/DDBJ databases">
        <authorList>
            <person name="McCartney M.A."/>
            <person name="Auch B."/>
            <person name="Kono T."/>
            <person name="Mallez S."/>
            <person name="Becker A."/>
            <person name="Gohl D.M."/>
            <person name="Silverstein K.A.T."/>
            <person name="Koren S."/>
            <person name="Bechman K.B."/>
            <person name="Herman A."/>
            <person name="Abrahante J.E."/>
            <person name="Garbe J."/>
        </authorList>
    </citation>
    <scope>NUCLEOTIDE SEQUENCE</scope>
    <source>
        <strain evidence="6">Duluth1</strain>
        <tissue evidence="6">Whole animal</tissue>
    </source>
</reference>
<evidence type="ECO:0000313" key="7">
    <source>
        <dbReference type="Proteomes" id="UP000828390"/>
    </source>
</evidence>
<comment type="caution">
    <text evidence="6">The sequence shown here is derived from an EMBL/GenBank/DDBJ whole genome shotgun (WGS) entry which is preliminary data.</text>
</comment>
<accession>A0A9D4BPR3</accession>
<dbReference type="FunFam" id="2.30.42.10:FF:000107">
    <property type="entry name" value="26S proteasome non-ATPase regulatory subunit 9"/>
    <property type="match status" value="1"/>
</dbReference>
<sequence>MAASMGTPKMNQLIKKREELEAEIKALNEVLDSQKSVGMDGPLVDSEGFPRSDIDIYSVRHARHQIICLQNDYTALMTEIEEELYRIHAEARQSMADQPASQSEQSSKVFDDLEERSRLQPFGNVMSVDEGSPADLAGLKVGDSVIRFGSLTSQNFQGLQNIAAIVQHSIDKSIPITVVRDNADVQLSVTPSRWKPDKGLLGCNIKPVTRR</sequence>
<feature type="domain" description="Nas2 N-terminal" evidence="5">
    <location>
        <begin position="11"/>
        <end position="89"/>
    </location>
</feature>
<dbReference type="Proteomes" id="UP000828390">
    <property type="component" value="Unassembled WGS sequence"/>
</dbReference>
<feature type="coiled-coil region" evidence="3">
    <location>
        <begin position="10"/>
        <end position="37"/>
    </location>
</feature>
<dbReference type="InterPro" id="IPR036034">
    <property type="entry name" value="PDZ_sf"/>
</dbReference>
<evidence type="ECO:0000256" key="3">
    <source>
        <dbReference type="SAM" id="Coils"/>
    </source>
</evidence>
<evidence type="ECO:0008006" key="8">
    <source>
        <dbReference type="Google" id="ProtNLM"/>
    </source>
</evidence>
<evidence type="ECO:0000256" key="2">
    <source>
        <dbReference type="ARBA" id="ARBA00023186"/>
    </source>
</evidence>
<feature type="domain" description="PDZ" evidence="4">
    <location>
        <begin position="125"/>
        <end position="180"/>
    </location>
</feature>
<gene>
    <name evidence="6" type="ORF">DPMN_075751</name>
</gene>
<dbReference type="GO" id="GO:0005634">
    <property type="term" value="C:nucleus"/>
    <property type="evidence" value="ECO:0007669"/>
    <property type="project" value="TreeGrafter"/>
</dbReference>
<dbReference type="AlphaFoldDB" id="A0A9D4BPR3"/>
<evidence type="ECO:0000259" key="5">
    <source>
        <dbReference type="Pfam" id="PF18265"/>
    </source>
</evidence>
<protein>
    <recommendedName>
        <fullName evidence="8">26S proteasome non-ATPase regulatory subunit 9</fullName>
    </recommendedName>
</protein>
<dbReference type="GO" id="GO:0005737">
    <property type="term" value="C:cytoplasm"/>
    <property type="evidence" value="ECO:0007669"/>
    <property type="project" value="TreeGrafter"/>
</dbReference>
<dbReference type="InterPro" id="IPR035269">
    <property type="entry name" value="PSMD9"/>
</dbReference>
<dbReference type="SUPFAM" id="SSF50156">
    <property type="entry name" value="PDZ domain-like"/>
    <property type="match status" value="1"/>
</dbReference>
<dbReference type="PANTHER" id="PTHR12651:SF1">
    <property type="entry name" value="26S PROTEASOME NON-ATPASE REGULATORY SUBUNIT 9"/>
    <property type="match status" value="1"/>
</dbReference>
<evidence type="ECO:0000256" key="1">
    <source>
        <dbReference type="ARBA" id="ARBA00005256"/>
    </source>
</evidence>
<dbReference type="InterPro" id="IPR040815">
    <property type="entry name" value="Nas2_N"/>
</dbReference>
<dbReference type="OrthoDB" id="72325at2759"/>
<keyword evidence="7" id="KW-1185">Reference proteome</keyword>
<dbReference type="InterPro" id="IPR041489">
    <property type="entry name" value="PDZ_6"/>
</dbReference>
<evidence type="ECO:0000313" key="6">
    <source>
        <dbReference type="EMBL" id="KAH3700772.1"/>
    </source>
</evidence>
<dbReference type="Pfam" id="PF18265">
    <property type="entry name" value="Nas2_N"/>
    <property type="match status" value="1"/>
</dbReference>
<keyword evidence="2" id="KW-0143">Chaperone</keyword>
<dbReference type="Pfam" id="PF17820">
    <property type="entry name" value="PDZ_6"/>
    <property type="match status" value="1"/>
</dbReference>
<dbReference type="EMBL" id="JAIWYP010000015">
    <property type="protein sequence ID" value="KAH3700772.1"/>
    <property type="molecule type" value="Genomic_DNA"/>
</dbReference>
<comment type="similarity">
    <text evidence="1">Belongs to the proteasome subunit p27 family.</text>
</comment>
<keyword evidence="3" id="KW-0175">Coiled coil</keyword>
<dbReference type="PANTHER" id="PTHR12651">
    <property type="entry name" value="26S PROTEASOME NON-ATPASE REGULATORY SUBUNIT 9"/>
    <property type="match status" value="1"/>
</dbReference>
<evidence type="ECO:0000259" key="4">
    <source>
        <dbReference type="Pfam" id="PF17820"/>
    </source>
</evidence>
<name>A0A9D4BPR3_DREPO</name>
<dbReference type="Gene3D" id="6.10.140.1710">
    <property type="match status" value="1"/>
</dbReference>
<proteinExistence type="inferred from homology"/>